<dbReference type="AlphaFoldDB" id="A0A8J6PDN7"/>
<evidence type="ECO:0000313" key="8">
    <source>
        <dbReference type="Proteomes" id="UP000652681"/>
    </source>
</evidence>
<dbReference type="InterPro" id="IPR016161">
    <property type="entry name" value="Ald_DH/histidinol_DH"/>
</dbReference>
<name>A0A8J6PDN7_9FLAO</name>
<feature type="active site" evidence="4">
    <location>
        <position position="248"/>
    </location>
</feature>
<dbReference type="InterPro" id="IPR015590">
    <property type="entry name" value="Aldehyde_DH_dom"/>
</dbReference>
<dbReference type="InterPro" id="IPR016160">
    <property type="entry name" value="Ald_DH_CS_CYS"/>
</dbReference>
<evidence type="ECO:0000256" key="1">
    <source>
        <dbReference type="ARBA" id="ARBA00009986"/>
    </source>
</evidence>
<dbReference type="Gene3D" id="3.40.309.10">
    <property type="entry name" value="Aldehyde Dehydrogenase, Chain A, domain 2"/>
    <property type="match status" value="1"/>
</dbReference>
<dbReference type="GO" id="GO:0004030">
    <property type="term" value="F:aldehyde dehydrogenase [NAD(P)+] activity"/>
    <property type="evidence" value="ECO:0007669"/>
    <property type="project" value="UniProtKB-ARBA"/>
</dbReference>
<dbReference type="SUPFAM" id="SSF53720">
    <property type="entry name" value="ALDH-like"/>
    <property type="match status" value="1"/>
</dbReference>
<evidence type="ECO:0000256" key="3">
    <source>
        <dbReference type="ARBA" id="ARBA00023027"/>
    </source>
</evidence>
<proteinExistence type="inferred from homology"/>
<evidence type="ECO:0000256" key="5">
    <source>
        <dbReference type="RuleBase" id="RU003345"/>
    </source>
</evidence>
<sequence>MEKLSNFIDGASVPPVDGNYIDNYEPATGMVYSLIPNSNEKDVNNAVAAAKKAFPVWSSLSIEERGRCLMRVADGIRRRMDEFVAAESRDNGKPLSLAAHVDIPRAISNFEFFATGIQHFASESHYMEGVGVNYTLRKPIGIVGCISPWNLPLYLFSWKIAPALAAGNCVIAKPSEVTPYTAYLLSEIIKESGMPDGVLNILHGLGGTVGDAIVKHPQIKAISFTGGTSTGEYIARTAAPMFKKLSLELGGKNPNIIFADCDFDEMLKVTLRSSFANQGQICLCGSRIFIERPIYEKFKAAFVDKVSKMKVSFPSDPDARMGALVSKPHLEKVLSYVELAKQEGGTVLTGGEKETLAAPYSNGYYLRPTVIEGLAYDCRTNQEEIFGPVVTITPFDTEEEVLMMANSVKYGLSATLWTSNLQRAHRVADKVDAGIVWINEWLVRDLRTPFGGVKASGVGREGGWEALRFFTEPKNVFIRY</sequence>
<evidence type="ECO:0000256" key="2">
    <source>
        <dbReference type="ARBA" id="ARBA00023002"/>
    </source>
</evidence>
<comment type="caution">
    <text evidence="7">The sequence shown here is derived from an EMBL/GenBank/DDBJ whole genome shotgun (WGS) entry which is preliminary data.</text>
</comment>
<feature type="domain" description="Aldehyde dehydrogenase" evidence="6">
    <location>
        <begin position="19"/>
        <end position="476"/>
    </location>
</feature>
<dbReference type="PANTHER" id="PTHR43720">
    <property type="entry name" value="2-AMINOMUCONIC SEMIALDEHYDE DEHYDROGENASE"/>
    <property type="match status" value="1"/>
</dbReference>
<dbReference type="CDD" id="cd07093">
    <property type="entry name" value="ALDH_F8_HMSADH"/>
    <property type="match status" value="1"/>
</dbReference>
<dbReference type="Proteomes" id="UP000652681">
    <property type="component" value="Unassembled WGS sequence"/>
</dbReference>
<dbReference type="FunFam" id="3.40.309.10:FF:000012">
    <property type="entry name" value="Betaine aldehyde dehydrogenase"/>
    <property type="match status" value="1"/>
</dbReference>
<dbReference type="PROSITE" id="PS00687">
    <property type="entry name" value="ALDEHYDE_DEHYDR_GLU"/>
    <property type="match status" value="1"/>
</dbReference>
<dbReference type="InterPro" id="IPR029510">
    <property type="entry name" value="Ald_DH_CS_GLU"/>
</dbReference>
<accession>A0A8J6PDN7</accession>
<dbReference type="PROSITE" id="PS00070">
    <property type="entry name" value="ALDEHYDE_DEHYDR_CYS"/>
    <property type="match status" value="1"/>
</dbReference>
<dbReference type="Pfam" id="PF00171">
    <property type="entry name" value="Aldedh"/>
    <property type="match status" value="1"/>
</dbReference>
<keyword evidence="3" id="KW-0520">NAD</keyword>
<dbReference type="RefSeq" id="WP_216714533.1">
    <property type="nucleotide sequence ID" value="NZ_JACVEL010000009.1"/>
</dbReference>
<keyword evidence="2 5" id="KW-0560">Oxidoreductase</keyword>
<evidence type="ECO:0000256" key="4">
    <source>
        <dbReference type="PROSITE-ProRule" id="PRU10007"/>
    </source>
</evidence>
<dbReference type="FunFam" id="3.40.605.10:FF:000001">
    <property type="entry name" value="Aldehyde dehydrogenase 1"/>
    <property type="match status" value="1"/>
</dbReference>
<comment type="similarity">
    <text evidence="1 5">Belongs to the aldehyde dehydrogenase family.</text>
</comment>
<reference evidence="7" key="1">
    <citation type="submission" date="2020-09" db="EMBL/GenBank/DDBJ databases">
        <title>Taishania pollutisoli gen. nov., sp. nov., Isolated from Tetrabromobisphenol A-Contaminated Soil.</title>
        <authorList>
            <person name="Chen Q."/>
        </authorList>
    </citation>
    <scope>NUCLEOTIDE SEQUENCE</scope>
    <source>
        <strain evidence="7">CZZ-1</strain>
    </source>
</reference>
<keyword evidence="8" id="KW-1185">Reference proteome</keyword>
<dbReference type="PANTHER" id="PTHR43720:SF2">
    <property type="entry name" value="2-AMINOMUCONIC SEMIALDEHYDE DEHYDROGENASE"/>
    <property type="match status" value="1"/>
</dbReference>
<evidence type="ECO:0000313" key="7">
    <source>
        <dbReference type="EMBL" id="MBC9813377.1"/>
    </source>
</evidence>
<dbReference type="EMBL" id="JACVEL010000009">
    <property type="protein sequence ID" value="MBC9813377.1"/>
    <property type="molecule type" value="Genomic_DNA"/>
</dbReference>
<dbReference type="InterPro" id="IPR016162">
    <property type="entry name" value="Ald_DH_N"/>
</dbReference>
<dbReference type="InterPro" id="IPR016163">
    <property type="entry name" value="Ald_DH_C"/>
</dbReference>
<dbReference type="Gene3D" id="3.40.605.10">
    <property type="entry name" value="Aldehyde Dehydrogenase, Chain A, domain 1"/>
    <property type="match status" value="1"/>
</dbReference>
<gene>
    <name evidence="7" type="ORF">H9Y05_12940</name>
</gene>
<protein>
    <submittedName>
        <fullName evidence="7">Aldehyde dehydrogenase</fullName>
    </submittedName>
</protein>
<organism evidence="7 8">
    <name type="scientific">Taishania pollutisoli</name>
    <dbReference type="NCBI Taxonomy" id="2766479"/>
    <lineage>
        <taxon>Bacteria</taxon>
        <taxon>Pseudomonadati</taxon>
        <taxon>Bacteroidota</taxon>
        <taxon>Flavobacteriia</taxon>
        <taxon>Flavobacteriales</taxon>
        <taxon>Crocinitomicaceae</taxon>
        <taxon>Taishania</taxon>
    </lineage>
</organism>
<evidence type="ECO:0000259" key="6">
    <source>
        <dbReference type="Pfam" id="PF00171"/>
    </source>
</evidence>